<evidence type="ECO:0000256" key="5">
    <source>
        <dbReference type="ARBA" id="ARBA00022825"/>
    </source>
</evidence>
<evidence type="ECO:0000256" key="2">
    <source>
        <dbReference type="ARBA" id="ARBA00022670"/>
    </source>
</evidence>
<evidence type="ECO:0000259" key="9">
    <source>
        <dbReference type="PROSITE" id="PS51695"/>
    </source>
</evidence>
<dbReference type="PANTHER" id="PTHR14218">
    <property type="entry name" value="PROTEASE S8 TRIPEPTIDYL PEPTIDASE I CLN2"/>
    <property type="match status" value="1"/>
</dbReference>
<protein>
    <submittedName>
        <fullName evidence="10">S53 family peptidase</fullName>
        <ecNumber evidence="10">3.4.-.-</ecNumber>
    </submittedName>
</protein>
<dbReference type="PROSITE" id="PS51695">
    <property type="entry name" value="SEDOLISIN"/>
    <property type="match status" value="1"/>
</dbReference>
<dbReference type="CDD" id="cd11377">
    <property type="entry name" value="Pro-peptidase_S53"/>
    <property type="match status" value="1"/>
</dbReference>
<dbReference type="EC" id="3.4.-.-" evidence="10"/>
<keyword evidence="5" id="KW-0720">Serine protease</keyword>
<dbReference type="InterPro" id="IPR050819">
    <property type="entry name" value="Tripeptidyl-peptidase_I"/>
</dbReference>
<dbReference type="CDD" id="cd04056">
    <property type="entry name" value="Peptidases_S53"/>
    <property type="match status" value="1"/>
</dbReference>
<keyword evidence="2" id="KW-0645">Protease</keyword>
<evidence type="ECO:0000256" key="4">
    <source>
        <dbReference type="ARBA" id="ARBA00022801"/>
    </source>
</evidence>
<dbReference type="SUPFAM" id="SSF54897">
    <property type="entry name" value="Protease propeptides/inhibitors"/>
    <property type="match status" value="1"/>
</dbReference>
<dbReference type="PANTHER" id="PTHR14218:SF15">
    <property type="entry name" value="TRIPEPTIDYL-PEPTIDASE 1"/>
    <property type="match status" value="1"/>
</dbReference>
<evidence type="ECO:0000256" key="7">
    <source>
        <dbReference type="ARBA" id="ARBA00023145"/>
    </source>
</evidence>
<feature type="compositionally biased region" description="Polar residues" evidence="8">
    <location>
        <begin position="370"/>
        <end position="380"/>
    </location>
</feature>
<evidence type="ECO:0000256" key="6">
    <source>
        <dbReference type="ARBA" id="ARBA00022837"/>
    </source>
</evidence>
<dbReference type="GO" id="GO:0008240">
    <property type="term" value="F:tripeptidyl-peptidase activity"/>
    <property type="evidence" value="ECO:0007669"/>
    <property type="project" value="TreeGrafter"/>
</dbReference>
<keyword evidence="7" id="KW-0865">Zymogen</keyword>
<proteinExistence type="predicted"/>
<keyword evidence="6" id="KW-0106">Calcium</keyword>
<dbReference type="Pfam" id="PF09286">
    <property type="entry name" value="Pro-kuma_activ"/>
    <property type="match status" value="1"/>
</dbReference>
<evidence type="ECO:0000256" key="1">
    <source>
        <dbReference type="ARBA" id="ARBA00001913"/>
    </source>
</evidence>
<dbReference type="RefSeq" id="WP_348788319.1">
    <property type="nucleotide sequence ID" value="NZ_CP157390.1"/>
</dbReference>
<dbReference type="InterPro" id="IPR036852">
    <property type="entry name" value="Peptidase_S8/S53_dom_sf"/>
</dbReference>
<dbReference type="SUPFAM" id="SSF52743">
    <property type="entry name" value="Subtilisin-like"/>
    <property type="match status" value="1"/>
</dbReference>
<dbReference type="InterPro" id="IPR030400">
    <property type="entry name" value="Sedolisin_dom"/>
</dbReference>
<comment type="cofactor">
    <cofactor evidence="1">
        <name>Ca(2+)</name>
        <dbReference type="ChEBI" id="CHEBI:29108"/>
    </cofactor>
</comment>
<reference evidence="10" key="1">
    <citation type="submission" date="2024-05" db="EMBL/GenBank/DDBJ databases">
        <title>The Natural Products Discovery Center: Release of the First 8490 Sequenced Strains for Exploring Actinobacteria Biosynthetic Diversity.</title>
        <authorList>
            <person name="Kalkreuter E."/>
            <person name="Kautsar S.A."/>
            <person name="Yang D."/>
            <person name="Bader C.D."/>
            <person name="Teijaro C.N."/>
            <person name="Fluegel L."/>
            <person name="Davis C.M."/>
            <person name="Simpson J.R."/>
            <person name="Lauterbach L."/>
            <person name="Steele A.D."/>
            <person name="Gui C."/>
            <person name="Meng S."/>
            <person name="Li G."/>
            <person name="Viehrig K."/>
            <person name="Ye F."/>
            <person name="Su P."/>
            <person name="Kiefer A.F."/>
            <person name="Nichols A."/>
            <person name="Cepeda A.J."/>
            <person name="Yan W."/>
            <person name="Fan B."/>
            <person name="Jiang Y."/>
            <person name="Adhikari A."/>
            <person name="Zheng C.-J."/>
            <person name="Schuster L."/>
            <person name="Cowan T.M."/>
            <person name="Smanski M.J."/>
            <person name="Chevrette M.G."/>
            <person name="de Carvalho L.P.S."/>
            <person name="Shen B."/>
        </authorList>
    </citation>
    <scope>NUCLEOTIDE SEQUENCE</scope>
    <source>
        <strain evidence="10">NPDC080035</strain>
    </source>
</reference>
<dbReference type="GO" id="GO:0004252">
    <property type="term" value="F:serine-type endopeptidase activity"/>
    <property type="evidence" value="ECO:0007669"/>
    <property type="project" value="InterPro"/>
</dbReference>
<dbReference type="GO" id="GO:0006508">
    <property type="term" value="P:proteolysis"/>
    <property type="evidence" value="ECO:0007669"/>
    <property type="project" value="UniProtKB-KW"/>
</dbReference>
<organism evidence="10">
    <name type="scientific">Leifsonia sp. NPDC080035</name>
    <dbReference type="NCBI Taxonomy" id="3143936"/>
    <lineage>
        <taxon>Bacteria</taxon>
        <taxon>Bacillati</taxon>
        <taxon>Actinomycetota</taxon>
        <taxon>Actinomycetes</taxon>
        <taxon>Micrococcales</taxon>
        <taxon>Microbacteriaceae</taxon>
        <taxon>Leifsonia</taxon>
    </lineage>
</organism>
<evidence type="ECO:0000313" key="10">
    <source>
        <dbReference type="EMBL" id="XBM48368.1"/>
    </source>
</evidence>
<dbReference type="EMBL" id="CP157390">
    <property type="protein sequence ID" value="XBM48368.1"/>
    <property type="molecule type" value="Genomic_DNA"/>
</dbReference>
<feature type="domain" description="Peptidase S53" evidence="9">
    <location>
        <begin position="176"/>
        <end position="533"/>
    </location>
</feature>
<dbReference type="Gene3D" id="3.40.50.200">
    <property type="entry name" value="Peptidase S8/S53 domain"/>
    <property type="match status" value="1"/>
</dbReference>
<feature type="region of interest" description="Disordered" evidence="8">
    <location>
        <begin position="361"/>
        <end position="386"/>
    </location>
</feature>
<feature type="region of interest" description="Disordered" evidence="8">
    <location>
        <begin position="1"/>
        <end position="20"/>
    </location>
</feature>
<name>A0AAU7GEH0_9MICO</name>
<gene>
    <name evidence="10" type="ORF">AAME72_00580</name>
</gene>
<dbReference type="AlphaFoldDB" id="A0AAU7GEH0"/>
<keyword evidence="4 10" id="KW-0378">Hydrolase</keyword>
<dbReference type="SMART" id="SM00944">
    <property type="entry name" value="Pro-kuma_activ"/>
    <property type="match status" value="1"/>
</dbReference>
<keyword evidence="3" id="KW-0479">Metal-binding</keyword>
<dbReference type="InterPro" id="IPR015366">
    <property type="entry name" value="S53_propep"/>
</dbReference>
<sequence length="533" mass="53980">MDAEEPLNLVPLPGSERPERSGYIAHGALDAEAPVQATLVLRRRSPLPEDAFASSQSRPLTRDELAERYGASPDDVALVTRTLAPLGVTIEEENAAERRVRVSGPARVMARVFGTDLAAAKREDADDTAPSYRQRSGGLSIPAALDGVVTAVLGLDDRPQARAQFRIAMPAAVNTSYTPPQLGKVYAFPDGTDGSGQTIAIIELGGGYEQADLDTYFAGLGITPPSVIAVGVDGGDNNPGQDPNGADGEVMLDIEVAGALAPGADILVYFAPNTDAGFLDAVSTAAHADPTPAAISISWGQSEDQWTAQARTAFDQALQDAAALGVTTTVAAGDDGSSDRVGDGKAHVDFPASSPHALACGGTRLDADGTTGTVRSETVWNNGTGSGATGGGVSAVFPLPSWQANVGVPSGAGGTDAGGGANGPGGRGVPDVSAVADPQTGYRIRVDGKDIVIGGTSAVAPLWAALIARLVQSSGTRLGLLQPKLYDSIRAGQVAAGFRDITSGDNGAYTAGSGWDACTGLGVPEGSTLTGVV</sequence>
<accession>A0AAU7GEH0</accession>
<dbReference type="GO" id="GO:0046872">
    <property type="term" value="F:metal ion binding"/>
    <property type="evidence" value="ECO:0007669"/>
    <property type="project" value="UniProtKB-KW"/>
</dbReference>
<evidence type="ECO:0000256" key="3">
    <source>
        <dbReference type="ARBA" id="ARBA00022723"/>
    </source>
</evidence>
<evidence type="ECO:0000256" key="8">
    <source>
        <dbReference type="SAM" id="MobiDB-lite"/>
    </source>
</evidence>